<evidence type="ECO:0000313" key="3">
    <source>
        <dbReference type="EMBL" id="KAG8075208.1"/>
    </source>
</evidence>
<proteinExistence type="predicted"/>
<sequence length="229" mass="25691">MHQYGLSCMTDIPKSRVRQLVMQLINCVIFLLGLAILSATFGAFVTIAHRELITVTNSEISPENKLEHGVSETRTDEEIRSNVFAGRKMALGLAIMEKDSPKDDRSKPSSGMINNYSTNSRVPSSLKGSSSSRMKAGPSMHNIKLEESTSEQGLSIPNHQHIRILPFKSYYRSLSLGSKKEQTDSVVCGTLYRTNEDSKEKMLESSDEVLRLLNRDYHATPHKRRPVHN</sequence>
<dbReference type="AlphaFoldDB" id="A0A8J5SL80"/>
<feature type="compositionally biased region" description="Basic and acidic residues" evidence="1">
    <location>
        <begin position="96"/>
        <end position="107"/>
    </location>
</feature>
<dbReference type="InterPro" id="IPR038804">
    <property type="entry name" value="RGF3"/>
</dbReference>
<keyword evidence="2" id="KW-0812">Transmembrane</keyword>
<keyword evidence="2" id="KW-1133">Transmembrane helix</keyword>
<keyword evidence="4" id="KW-1185">Reference proteome</keyword>
<dbReference type="PANTHER" id="PTHR36313">
    <property type="entry name" value="ROOT MERISTEM GROWTH FACTOR 2"/>
    <property type="match status" value="1"/>
</dbReference>
<evidence type="ECO:0000256" key="2">
    <source>
        <dbReference type="SAM" id="Phobius"/>
    </source>
</evidence>
<feature type="compositionally biased region" description="Low complexity" evidence="1">
    <location>
        <begin position="120"/>
        <end position="132"/>
    </location>
</feature>
<evidence type="ECO:0000313" key="4">
    <source>
        <dbReference type="Proteomes" id="UP000729402"/>
    </source>
</evidence>
<name>A0A8J5SL80_ZIZPA</name>
<protein>
    <submittedName>
        <fullName evidence="3">Uncharacterized protein</fullName>
    </submittedName>
</protein>
<dbReference type="GO" id="GO:0010082">
    <property type="term" value="P:regulation of root meristem growth"/>
    <property type="evidence" value="ECO:0007669"/>
    <property type="project" value="InterPro"/>
</dbReference>
<comment type="caution">
    <text evidence="3">The sequence shown here is derived from an EMBL/GenBank/DDBJ whole genome shotgun (WGS) entry which is preliminary data.</text>
</comment>
<gene>
    <name evidence="3" type="ORF">GUJ93_ZPchr0006g40852</name>
</gene>
<keyword evidence="2" id="KW-0472">Membrane</keyword>
<feature type="region of interest" description="Disordered" evidence="1">
    <location>
        <begin position="95"/>
        <end position="138"/>
    </location>
</feature>
<reference evidence="3" key="2">
    <citation type="submission" date="2021-02" db="EMBL/GenBank/DDBJ databases">
        <authorList>
            <person name="Kimball J.A."/>
            <person name="Haas M.W."/>
            <person name="Macchietto M."/>
            <person name="Kono T."/>
            <person name="Duquette J."/>
            <person name="Shao M."/>
        </authorList>
    </citation>
    <scope>NUCLEOTIDE SEQUENCE</scope>
    <source>
        <tissue evidence="3">Fresh leaf tissue</tissue>
    </source>
</reference>
<dbReference type="Proteomes" id="UP000729402">
    <property type="component" value="Unassembled WGS sequence"/>
</dbReference>
<organism evidence="3 4">
    <name type="scientific">Zizania palustris</name>
    <name type="common">Northern wild rice</name>
    <dbReference type="NCBI Taxonomy" id="103762"/>
    <lineage>
        <taxon>Eukaryota</taxon>
        <taxon>Viridiplantae</taxon>
        <taxon>Streptophyta</taxon>
        <taxon>Embryophyta</taxon>
        <taxon>Tracheophyta</taxon>
        <taxon>Spermatophyta</taxon>
        <taxon>Magnoliopsida</taxon>
        <taxon>Liliopsida</taxon>
        <taxon>Poales</taxon>
        <taxon>Poaceae</taxon>
        <taxon>BOP clade</taxon>
        <taxon>Oryzoideae</taxon>
        <taxon>Oryzeae</taxon>
        <taxon>Zizaniinae</taxon>
        <taxon>Zizania</taxon>
    </lineage>
</organism>
<dbReference type="OrthoDB" id="667957at2759"/>
<feature type="transmembrane region" description="Helical" evidence="2">
    <location>
        <begin position="20"/>
        <end position="45"/>
    </location>
</feature>
<evidence type="ECO:0000256" key="1">
    <source>
        <dbReference type="SAM" id="MobiDB-lite"/>
    </source>
</evidence>
<accession>A0A8J5SL80</accession>
<dbReference type="PANTHER" id="PTHR36313:SF7">
    <property type="entry name" value="OS09G0474600 PROTEIN"/>
    <property type="match status" value="1"/>
</dbReference>
<dbReference type="EMBL" id="JAAALK010000283">
    <property type="protein sequence ID" value="KAG8075208.1"/>
    <property type="molecule type" value="Genomic_DNA"/>
</dbReference>
<reference evidence="3" key="1">
    <citation type="journal article" date="2021" name="bioRxiv">
        <title>Whole Genome Assembly and Annotation of Northern Wild Rice, Zizania palustris L., Supports a Whole Genome Duplication in the Zizania Genus.</title>
        <authorList>
            <person name="Haas M."/>
            <person name="Kono T."/>
            <person name="Macchietto M."/>
            <person name="Millas R."/>
            <person name="McGilp L."/>
            <person name="Shao M."/>
            <person name="Duquette J."/>
            <person name="Hirsch C.N."/>
            <person name="Kimball J."/>
        </authorList>
    </citation>
    <scope>NUCLEOTIDE SEQUENCE</scope>
    <source>
        <tissue evidence="3">Fresh leaf tissue</tissue>
    </source>
</reference>
<dbReference type="GO" id="GO:0008083">
    <property type="term" value="F:growth factor activity"/>
    <property type="evidence" value="ECO:0007669"/>
    <property type="project" value="InterPro"/>
</dbReference>